<reference evidence="2" key="1">
    <citation type="submission" date="2015-09" db="EMBL/GenBank/DDBJ databases">
        <title>Draft Genome Sequences of Two Novel Amoeba-resistant Intranuclear Bacteria, Candidatus Berkiella cookevillensis and Candidatus Berkiella aquae.</title>
        <authorList>
            <person name="Mehari Y.T."/>
            <person name="Arivett B.A."/>
            <person name="Farone A.L."/>
            <person name="Gunderson J.H."/>
            <person name="Farone M.B."/>
        </authorList>
    </citation>
    <scope>NUCLEOTIDE SEQUENCE [LARGE SCALE GENOMIC DNA]</scope>
    <source>
        <strain evidence="2">CC99</strain>
    </source>
</reference>
<dbReference type="STRING" id="437022.CC99x_02309"/>
<dbReference type="Pfam" id="PF01381">
    <property type="entry name" value="HTH_3"/>
    <property type="match status" value="1"/>
</dbReference>
<dbReference type="InterPro" id="IPR010982">
    <property type="entry name" value="Lambda_DNA-bd_dom_sf"/>
</dbReference>
<dbReference type="EMBL" id="LKHV01000016">
    <property type="protein sequence ID" value="KRG17448.1"/>
    <property type="molecule type" value="Genomic_DNA"/>
</dbReference>
<dbReference type="SMART" id="SM00530">
    <property type="entry name" value="HTH_XRE"/>
    <property type="match status" value="1"/>
</dbReference>
<evidence type="ECO:0000313" key="4">
    <source>
        <dbReference type="Proteomes" id="UP000051494"/>
    </source>
</evidence>
<reference evidence="3" key="3">
    <citation type="submission" date="2021-06" db="EMBL/GenBank/DDBJ databases">
        <title>Genomic Description and Analysis of Intracellular Bacteria, Candidatus Berkiella cookevillensis and Candidatus Berkiella aquae.</title>
        <authorList>
            <person name="Kidane D.T."/>
            <person name="Mehari Y.T."/>
            <person name="Rice F.C."/>
            <person name="Arivett B.A."/>
            <person name="Farone A.L."/>
            <person name="Berk S.G."/>
            <person name="Farone M.B."/>
        </authorList>
    </citation>
    <scope>NUCLEOTIDE SEQUENCE</scope>
    <source>
        <strain evidence="3">CC99</strain>
    </source>
</reference>
<dbReference type="EMBL" id="LKHV02000002">
    <property type="protein sequence ID" value="MCS5709791.1"/>
    <property type="molecule type" value="Genomic_DNA"/>
</dbReference>
<dbReference type="GO" id="GO:0003677">
    <property type="term" value="F:DNA binding"/>
    <property type="evidence" value="ECO:0007669"/>
    <property type="project" value="InterPro"/>
</dbReference>
<dbReference type="Gene3D" id="1.10.260.40">
    <property type="entry name" value="lambda repressor-like DNA-binding domains"/>
    <property type="match status" value="1"/>
</dbReference>
<dbReference type="AlphaFoldDB" id="A0A0Q9YN30"/>
<dbReference type="Proteomes" id="UP000051494">
    <property type="component" value="Unassembled WGS sequence"/>
</dbReference>
<evidence type="ECO:0000259" key="1">
    <source>
        <dbReference type="PROSITE" id="PS50943"/>
    </source>
</evidence>
<dbReference type="CDD" id="cd00093">
    <property type="entry name" value="HTH_XRE"/>
    <property type="match status" value="1"/>
</dbReference>
<dbReference type="OrthoDB" id="7365273at2"/>
<dbReference type="PROSITE" id="PS50943">
    <property type="entry name" value="HTH_CROC1"/>
    <property type="match status" value="1"/>
</dbReference>
<sequence length="112" mass="12546">MAKTTKRAYSRYTREAIELFAVMIREARLERKLPAQELAERAGISRGLLQRIEKGDPSCAISAVFEVAYLLGIRLFDCDEGALTSTLVKSKEKLALLPKAARKSVRVVDDDF</sequence>
<accession>A0A0Q9YN30</accession>
<keyword evidence="4" id="KW-1185">Reference proteome</keyword>
<evidence type="ECO:0000313" key="2">
    <source>
        <dbReference type="EMBL" id="KRG17448.1"/>
    </source>
</evidence>
<proteinExistence type="predicted"/>
<reference evidence="3" key="2">
    <citation type="journal article" date="2016" name="Genome Announc.">
        <title>Draft Genome Sequences of Two Novel Amoeba-Resistant Intranuclear Bacteria, 'Candidatus Berkiella cookevillensis' and 'Candidatus Berkiella aquae'.</title>
        <authorList>
            <person name="Mehari Y.T."/>
            <person name="Arivett B.A."/>
            <person name="Farone A.L."/>
            <person name="Gunderson J.H."/>
            <person name="Farone M.B."/>
        </authorList>
    </citation>
    <scope>NUCLEOTIDE SEQUENCE</scope>
    <source>
        <strain evidence="3">CC99</strain>
    </source>
</reference>
<organism evidence="2">
    <name type="scientific">Candidatus Berkiella cookevillensis</name>
    <dbReference type="NCBI Taxonomy" id="437022"/>
    <lineage>
        <taxon>Bacteria</taxon>
        <taxon>Pseudomonadati</taxon>
        <taxon>Pseudomonadota</taxon>
        <taxon>Gammaproteobacteria</taxon>
        <taxon>Candidatus Berkiellales</taxon>
        <taxon>Candidatus Berkiellaceae</taxon>
        <taxon>Candidatus Berkiella</taxon>
    </lineage>
</organism>
<gene>
    <name evidence="3" type="ORF">CC99x_012865</name>
    <name evidence="2" type="ORF">CC99x_02309</name>
</gene>
<protein>
    <submittedName>
        <fullName evidence="2">Helix-turn-helix protein</fullName>
    </submittedName>
    <submittedName>
        <fullName evidence="3">Helix-turn-helix transcriptional regulator</fullName>
    </submittedName>
</protein>
<dbReference type="SUPFAM" id="SSF47413">
    <property type="entry name" value="lambda repressor-like DNA-binding domains"/>
    <property type="match status" value="1"/>
</dbReference>
<dbReference type="InterPro" id="IPR001387">
    <property type="entry name" value="Cro/C1-type_HTH"/>
</dbReference>
<dbReference type="RefSeq" id="WP_057625406.1">
    <property type="nucleotide sequence ID" value="NZ_LKHV02000002.1"/>
</dbReference>
<comment type="caution">
    <text evidence="2">The sequence shown here is derived from an EMBL/GenBank/DDBJ whole genome shotgun (WGS) entry which is preliminary data.</text>
</comment>
<feature type="domain" description="HTH cro/C1-type" evidence="1">
    <location>
        <begin position="24"/>
        <end position="55"/>
    </location>
</feature>
<evidence type="ECO:0000313" key="3">
    <source>
        <dbReference type="EMBL" id="MCS5709791.1"/>
    </source>
</evidence>
<name>A0A0Q9YN30_9GAMM</name>